<dbReference type="Gene3D" id="3.60.21.10">
    <property type="match status" value="1"/>
</dbReference>
<dbReference type="AlphaFoldDB" id="A0A401QWP6"/>
<gene>
    <name evidence="6" type="primary">cpdA_2</name>
    <name evidence="6" type="ORF">SALB_02410</name>
</gene>
<protein>
    <submittedName>
        <fullName evidence="6">3',5'-cyclic adenosine monophosphate phosphodiesterase CpdA</fullName>
    </submittedName>
</protein>
<proteinExistence type="inferred from homology"/>
<dbReference type="InterPro" id="IPR050884">
    <property type="entry name" value="CNP_phosphodiesterase-III"/>
</dbReference>
<keyword evidence="2" id="KW-0378">Hydrolase</keyword>
<dbReference type="SUPFAM" id="SSF56300">
    <property type="entry name" value="Metallo-dependent phosphatases"/>
    <property type="match status" value="1"/>
</dbReference>
<dbReference type="InterPro" id="IPR004843">
    <property type="entry name" value="Calcineurin-like_PHP"/>
</dbReference>
<keyword evidence="3" id="KW-0408">Iron</keyword>
<comment type="caution">
    <text evidence="6">The sequence shown here is derived from an EMBL/GenBank/DDBJ whole genome shotgun (WGS) entry which is preliminary data.</text>
</comment>
<dbReference type="Proteomes" id="UP000288351">
    <property type="component" value="Unassembled WGS sequence"/>
</dbReference>
<feature type="domain" description="Calcineurin-like phosphoesterase" evidence="5">
    <location>
        <begin position="7"/>
        <end position="206"/>
    </location>
</feature>
<accession>A0A401QWP6</accession>
<evidence type="ECO:0000256" key="2">
    <source>
        <dbReference type="ARBA" id="ARBA00022801"/>
    </source>
</evidence>
<name>A0A401QWP6_STRNR</name>
<dbReference type="GO" id="GO:0016787">
    <property type="term" value="F:hydrolase activity"/>
    <property type="evidence" value="ECO:0007669"/>
    <property type="project" value="UniProtKB-KW"/>
</dbReference>
<dbReference type="GO" id="GO:0046872">
    <property type="term" value="F:metal ion binding"/>
    <property type="evidence" value="ECO:0007669"/>
    <property type="project" value="UniProtKB-KW"/>
</dbReference>
<evidence type="ECO:0000313" key="7">
    <source>
        <dbReference type="Proteomes" id="UP000288351"/>
    </source>
</evidence>
<evidence type="ECO:0000313" key="6">
    <source>
        <dbReference type="EMBL" id="GCB89722.1"/>
    </source>
</evidence>
<comment type="similarity">
    <text evidence="4">Belongs to the cyclic nucleotide phosphodiesterase class-III family.</text>
</comment>
<sequence length="282" mass="29429">MTAPYSLLHLTDVHAVPEGLLHGSADPWGGLTAALDAAVASGTTFDAIILSGDNTDSGDEVSYRLLGKAVDAAAERLGARVVYAAGNHDVRGPLRAGLLGQAPTTEPYDHVVRLGGLRLVVLDTSVPGRHHGELDEAQLAWLAKQLAEPAEDGTVLVMHHPPLGGLTPGFDDPRLSPHIDLREPDRLAEVVRGSDVRLVLAGHTHSAAAGQFAGVPVWVGPGSAYAADPLSPAGLITAVPFQACTKVEITASDVRTVLVPLRQGPPVYQLPLQQLVSHLSGH</sequence>
<dbReference type="RefSeq" id="WP_045787990.1">
    <property type="nucleotide sequence ID" value="NZ_BHXC01000006.1"/>
</dbReference>
<dbReference type="PANTHER" id="PTHR42988">
    <property type="entry name" value="PHOSPHOHYDROLASE"/>
    <property type="match status" value="1"/>
</dbReference>
<dbReference type="InterPro" id="IPR029052">
    <property type="entry name" value="Metallo-depent_PP-like"/>
</dbReference>
<evidence type="ECO:0000256" key="3">
    <source>
        <dbReference type="ARBA" id="ARBA00023004"/>
    </source>
</evidence>
<dbReference type="Pfam" id="PF00149">
    <property type="entry name" value="Metallophos"/>
    <property type="match status" value="1"/>
</dbReference>
<keyword evidence="1" id="KW-0479">Metal-binding</keyword>
<reference evidence="6 7" key="1">
    <citation type="journal article" date="2019" name="Microbiol. Resour. Announc.">
        <title>Draft Genome Sequence of the Most Traditional epsilon-Poly-l-Lysine Producer, Streptomyces albulus NBRC14147.</title>
        <authorList>
            <person name="Yamanaka K."/>
            <person name="Hamano Y."/>
        </authorList>
    </citation>
    <scope>NUCLEOTIDE SEQUENCE [LARGE SCALE GENOMIC DNA]</scope>
    <source>
        <strain evidence="6 7">NBRC 14147</strain>
    </source>
</reference>
<evidence type="ECO:0000256" key="1">
    <source>
        <dbReference type="ARBA" id="ARBA00022723"/>
    </source>
</evidence>
<evidence type="ECO:0000259" key="5">
    <source>
        <dbReference type="Pfam" id="PF00149"/>
    </source>
</evidence>
<evidence type="ECO:0000256" key="4">
    <source>
        <dbReference type="ARBA" id="ARBA00025742"/>
    </source>
</evidence>
<dbReference type="EMBL" id="BHXC01000006">
    <property type="protein sequence ID" value="GCB89722.1"/>
    <property type="molecule type" value="Genomic_DNA"/>
</dbReference>
<dbReference type="PANTHER" id="PTHR42988:SF2">
    <property type="entry name" value="CYCLIC NUCLEOTIDE PHOSPHODIESTERASE CBUA0032-RELATED"/>
    <property type="match status" value="1"/>
</dbReference>
<organism evidence="6 7">
    <name type="scientific">Streptomyces noursei</name>
    <name type="common">Streptomyces albulus</name>
    <dbReference type="NCBI Taxonomy" id="1971"/>
    <lineage>
        <taxon>Bacteria</taxon>
        <taxon>Bacillati</taxon>
        <taxon>Actinomycetota</taxon>
        <taxon>Actinomycetes</taxon>
        <taxon>Kitasatosporales</taxon>
        <taxon>Streptomycetaceae</taxon>
        <taxon>Streptomyces</taxon>
    </lineage>
</organism>